<organism evidence="3 4">
    <name type="scientific">Vibrio navarrensis</name>
    <dbReference type="NCBI Taxonomy" id="29495"/>
    <lineage>
        <taxon>Bacteria</taxon>
        <taxon>Pseudomonadati</taxon>
        <taxon>Pseudomonadota</taxon>
        <taxon>Gammaproteobacteria</taxon>
        <taxon>Vibrionales</taxon>
        <taxon>Vibrionaceae</taxon>
        <taxon>Vibrio</taxon>
    </lineage>
</organism>
<dbReference type="GO" id="GO:0008237">
    <property type="term" value="F:metallopeptidase activity"/>
    <property type="evidence" value="ECO:0007669"/>
    <property type="project" value="InterPro"/>
</dbReference>
<evidence type="ECO:0000313" key="4">
    <source>
        <dbReference type="Proteomes" id="UP000029994"/>
    </source>
</evidence>
<dbReference type="PANTHER" id="PTHR38478:SF1">
    <property type="entry name" value="ZINC DEPENDENT METALLOPROTEASE DOMAIN LIPOPROTEIN"/>
    <property type="match status" value="1"/>
</dbReference>
<proteinExistence type="predicted"/>
<dbReference type="SUPFAM" id="SSF55486">
    <property type="entry name" value="Metalloproteases ('zincins'), catalytic domain"/>
    <property type="match status" value="1"/>
</dbReference>
<dbReference type="Gene3D" id="3.40.390.10">
    <property type="entry name" value="Collagenase (Catalytic Domain)"/>
    <property type="match status" value="1"/>
</dbReference>
<accession>A0A099LSL7</accession>
<dbReference type="GeneID" id="43682987"/>
<dbReference type="EMBL" id="JMCG01000001">
    <property type="protein sequence ID" value="KGK11105.1"/>
    <property type="molecule type" value="Genomic_DNA"/>
</dbReference>
<evidence type="ECO:0000256" key="1">
    <source>
        <dbReference type="SAM" id="MobiDB-lite"/>
    </source>
</evidence>
<keyword evidence="4" id="KW-1185">Reference proteome</keyword>
<dbReference type="STRING" id="29495.EA26_07225"/>
<feature type="domain" description="EcxA zinc-binding" evidence="2">
    <location>
        <begin position="575"/>
        <end position="660"/>
    </location>
</feature>
<name>A0A099LSL7_9VIBR</name>
<sequence length="1297" mass="146896">MYRKLLLATMVSVALYGCGAEERAYEYEPRAAEQISKSSLDTESLWLYMPSTGAAPRYAATQRGFFQGTPKLVTLRFDQKNGIIAEEVDRDTLVDGKPSRYDSSINLAPVLKIPGEFQQYRCAEDQFDECTNKEELNTDASLKWEETTHFTPDYTGIKSLAVNTVDAWWTADNVTESADPRLVHWEYDADAGVINVEVERTFTADADDMYQFGSELEDLSFKTRFFYSLVKLDKLASKDYEVVHYPGRDSQRYGFFNQEKTPLSTNGEADLEGEKYRLINRFNPKKASIDYYLSDSYFTAEGREFLETTIKTIDHVNEVLAGTGVPTINIVNKETPAGKHPGDLRINMFNLITDPVDNGLLGYGPSATNPLTGEIVHAHVNQYAGVIRASAREMWRRLTVHYNRQEIARPTENDLDNNQTTTNDGNTAASEPAIMTFGGERVSNLVMAKNITNIRASLPMVAASEPRFDNGVVSWLRPDMQQEHSFNKQALSYAKQFQAYAEQNMYSDQFLWVSTQSKGLIKGIDYINGGYFDNTHLDPSQPDYADKVNTKLKAWEDLNADQRAQVTKQISQHIYTSTLVHELGHNLGLRHNFMGSMDKNNFYSEQEITALGYDKVPAYSSIMDYGASIFDELPTYGKYDIAALRFGYNRQAEVNTVDAQGEPTVAYASLDAIDAKVRQNYRDYPLGTLEALKEQLAKQDDSQPTQSVKNYYYCTDENTSSTTTCNRFDEGTNILELTKFRIQRYWDSYDYLNKRNGRDSFYESRLFGYTVARLNQFNEIREVVEDLGEIDYYFAQLKGEEEESYGQNVANFYTDNCQNASTRSRLPQGAQMICDTFDAALLAADFFVEVMAQPDHVCEIEVTTGSAQPLQLFSSLNDLWAQYGPDMSYKTTLPESCFDKDLVAKLASGSQPIKVLSETRDGRPYTDMKANNPNQIYSSAIDLMGIWPDKLLAAQALVQRNDWSSARDKSNMALMDVSDVRSGTKGTPVKMKEYLGYIGYGATSFRGPVFVDENGESVQTKTRYLPDLRSSIEMPTYFYGLKSYFQLSPTTVTPLFNALLTNLVAFGQADEYGLADSAQHLIDDISIRKPSLSVDLKGGYEFSWKTRNYMVTRRNGLAKNMALKAMFIDGRDEQLALLESSPYTVKQNLRFTQLGIRTQKDATLYMLRDTDTVNLLKSAVYFESLFRGTPFTPAKFAYDSSQKCYYPAKKSADEGCHNQDELLLAWQSIDENKDSDPEYLDALLDYSATQATEIAAQIADNPEHAKFYAIPAESIWLWSTGEYRRYRRAIEQLPLMD</sequence>
<dbReference type="eggNOG" id="ENOG502ZASZ">
    <property type="taxonomic scope" value="Bacteria"/>
</dbReference>
<dbReference type="Pfam" id="PF16313">
    <property type="entry name" value="DUF4953"/>
    <property type="match status" value="1"/>
</dbReference>
<gene>
    <name evidence="3" type="ORF">EA26_07225</name>
</gene>
<dbReference type="InterPro" id="IPR032534">
    <property type="entry name" value="EcxA_zinc-bd"/>
</dbReference>
<dbReference type="RefSeq" id="WP_226978244.1">
    <property type="nucleotide sequence ID" value="NZ_CP061845.1"/>
</dbReference>
<feature type="region of interest" description="Disordered" evidence="1">
    <location>
        <begin position="409"/>
        <end position="431"/>
    </location>
</feature>
<dbReference type="PANTHER" id="PTHR38478">
    <property type="entry name" value="PEPTIDASE M1A AND M12B"/>
    <property type="match status" value="1"/>
</dbReference>
<evidence type="ECO:0000313" key="3">
    <source>
        <dbReference type="EMBL" id="KGK11105.1"/>
    </source>
</evidence>
<dbReference type="InterPro" id="IPR024079">
    <property type="entry name" value="MetalloPept_cat_dom_sf"/>
</dbReference>
<dbReference type="PROSITE" id="PS51257">
    <property type="entry name" value="PROKAR_LIPOPROTEIN"/>
    <property type="match status" value="1"/>
</dbReference>
<evidence type="ECO:0000259" key="2">
    <source>
        <dbReference type="Pfam" id="PF16313"/>
    </source>
</evidence>
<feature type="compositionally biased region" description="Low complexity" evidence="1">
    <location>
        <begin position="416"/>
        <end position="427"/>
    </location>
</feature>
<dbReference type="Proteomes" id="UP000029994">
    <property type="component" value="Unassembled WGS sequence"/>
</dbReference>
<protein>
    <submittedName>
        <fullName evidence="3">ATPase</fullName>
    </submittedName>
</protein>
<reference evidence="3 4" key="1">
    <citation type="submission" date="2014-04" db="EMBL/GenBank/DDBJ databases">
        <title>Genome sequencing of Vibrio navarrensis strains.</title>
        <authorList>
            <person name="Gladney L.M."/>
            <person name="Katz L.S."/>
            <person name="Marino-Ramirez L."/>
            <person name="Jordan I.K."/>
        </authorList>
    </citation>
    <scope>NUCLEOTIDE SEQUENCE [LARGE SCALE GENOMIC DNA]</scope>
    <source>
        <strain evidence="3 4">ATCC 51183</strain>
    </source>
</reference>
<comment type="caution">
    <text evidence="3">The sequence shown here is derived from an EMBL/GenBank/DDBJ whole genome shotgun (WGS) entry which is preliminary data.</text>
</comment>